<dbReference type="InterPro" id="IPR002589">
    <property type="entry name" value="Macro_dom"/>
</dbReference>
<dbReference type="AlphaFoldDB" id="D1B7G8"/>
<dbReference type="PANTHER" id="PTHR11106">
    <property type="entry name" value="GANGLIOSIDE INDUCED DIFFERENTIATION ASSOCIATED PROTEIN 2-RELATED"/>
    <property type="match status" value="1"/>
</dbReference>
<evidence type="ECO:0000313" key="3">
    <source>
        <dbReference type="Proteomes" id="UP000002030"/>
    </source>
</evidence>
<dbReference type="Proteomes" id="UP000002030">
    <property type="component" value="Chromosome"/>
</dbReference>
<dbReference type="eggNOG" id="COG2110">
    <property type="taxonomic scope" value="Bacteria"/>
</dbReference>
<dbReference type="EMBL" id="CP001818">
    <property type="protein sequence ID" value="ACZ19959.1"/>
    <property type="molecule type" value="Genomic_DNA"/>
</dbReference>
<dbReference type="CDD" id="cd03330">
    <property type="entry name" value="Macro_Ttha0132-like"/>
    <property type="match status" value="1"/>
</dbReference>
<reference evidence="2 3" key="1">
    <citation type="journal article" date="2009" name="Stand. Genomic Sci.">
        <title>Complete genome sequence of Thermanaerovibrio acidaminovorans type strain (Su883).</title>
        <authorList>
            <person name="Chovatia M."/>
            <person name="Sikorski J."/>
            <person name="Schroder M."/>
            <person name="Lapidus A."/>
            <person name="Nolan M."/>
            <person name="Tice H."/>
            <person name="Glavina Del Rio T."/>
            <person name="Copeland A."/>
            <person name="Cheng J.F."/>
            <person name="Lucas S."/>
            <person name="Chen F."/>
            <person name="Bruce D."/>
            <person name="Goodwin L."/>
            <person name="Pitluck S."/>
            <person name="Ivanova N."/>
            <person name="Mavromatis K."/>
            <person name="Ovchinnikova G."/>
            <person name="Pati A."/>
            <person name="Chen A."/>
            <person name="Palaniappan K."/>
            <person name="Land M."/>
            <person name="Hauser L."/>
            <person name="Chang Y.J."/>
            <person name="Jeffries C.D."/>
            <person name="Chain P."/>
            <person name="Saunders E."/>
            <person name="Detter J.C."/>
            <person name="Brettin T."/>
            <person name="Rohde M."/>
            <person name="Goker M."/>
            <person name="Spring S."/>
            <person name="Bristow J."/>
            <person name="Markowitz V."/>
            <person name="Hugenholtz P."/>
            <person name="Kyrpides N.C."/>
            <person name="Klenk H.P."/>
            <person name="Eisen J.A."/>
        </authorList>
    </citation>
    <scope>NUCLEOTIDE SEQUENCE [LARGE SCALE GENOMIC DNA]</scope>
    <source>
        <strain evidence="3">ATCC 49978 / DSM 6589 / Su883</strain>
    </source>
</reference>
<feature type="domain" description="Macro" evidence="1">
    <location>
        <begin position="1"/>
        <end position="177"/>
    </location>
</feature>
<dbReference type="PROSITE" id="PS51154">
    <property type="entry name" value="MACRO"/>
    <property type="match status" value="1"/>
</dbReference>
<dbReference type="InterPro" id="IPR043472">
    <property type="entry name" value="Macro_dom-like"/>
</dbReference>
<dbReference type="EnsemblBacteria" id="ACZ19959">
    <property type="protein sequence ID" value="ACZ19959"/>
    <property type="gene ID" value="Taci_1745"/>
</dbReference>
<dbReference type="STRING" id="525903.Taci_1745"/>
<accession>D1B7G8</accession>
<dbReference type="SMART" id="SM00506">
    <property type="entry name" value="A1pp"/>
    <property type="match status" value="1"/>
</dbReference>
<dbReference type="Gene3D" id="3.40.220.10">
    <property type="entry name" value="Leucine Aminopeptidase, subunit E, domain 1"/>
    <property type="match status" value="1"/>
</dbReference>
<keyword evidence="3" id="KW-1185">Reference proteome</keyword>
<dbReference type="KEGG" id="tai:Taci_1745"/>
<dbReference type="HOGENOM" id="CLU_046550_7_2_0"/>
<dbReference type="SUPFAM" id="SSF52949">
    <property type="entry name" value="Macro domain-like"/>
    <property type="match status" value="1"/>
</dbReference>
<proteinExistence type="predicted"/>
<gene>
    <name evidence="2" type="ordered locus">Taci_1745</name>
</gene>
<protein>
    <submittedName>
        <fullName evidence="2">Appr-1-p processing domain protein</fullName>
    </submittedName>
</protein>
<evidence type="ECO:0000259" key="1">
    <source>
        <dbReference type="PROSITE" id="PS51154"/>
    </source>
</evidence>
<dbReference type="PANTHER" id="PTHR11106:SF111">
    <property type="entry name" value="MACRO DOMAIN-CONTAINING PROTEIN"/>
    <property type="match status" value="1"/>
</dbReference>
<name>D1B7G8_THEAS</name>
<evidence type="ECO:0000313" key="2">
    <source>
        <dbReference type="EMBL" id="ACZ19959.1"/>
    </source>
</evidence>
<organism evidence="2 3">
    <name type="scientific">Thermanaerovibrio acidaminovorans (strain ATCC 49978 / DSM 6589 / Su883)</name>
    <name type="common">Selenomonas acidaminovorans</name>
    <dbReference type="NCBI Taxonomy" id="525903"/>
    <lineage>
        <taxon>Bacteria</taxon>
        <taxon>Thermotogati</taxon>
        <taxon>Synergistota</taxon>
        <taxon>Synergistia</taxon>
        <taxon>Synergistales</taxon>
        <taxon>Synergistaceae</taxon>
        <taxon>Thermanaerovibrio</taxon>
    </lineage>
</organism>
<sequence>MEREMRICGTWVIFREGDICSYRGDAIVNAANDRLWMGSGVAGAIRRSAGEEVEAEAISKGPIRVGSAVATGAGRLPLKAVIHCAVMGQDLKTSREAIRSSTGEALRLAAEMELRRIAFPALGTGVGGFPVEECGHVMGEELKEFLLICPDGLDEVAFYLFGAEAFRQFVRGATRALES</sequence>
<dbReference type="Pfam" id="PF01661">
    <property type="entry name" value="Macro"/>
    <property type="match status" value="1"/>
</dbReference>
<dbReference type="OrthoDB" id="6194521at2"/>